<keyword evidence="3" id="KW-1185">Reference proteome</keyword>
<feature type="compositionally biased region" description="Polar residues" evidence="1">
    <location>
        <begin position="312"/>
        <end position="321"/>
    </location>
</feature>
<evidence type="ECO:0000256" key="1">
    <source>
        <dbReference type="SAM" id="MobiDB-lite"/>
    </source>
</evidence>
<feature type="compositionally biased region" description="Basic and acidic residues" evidence="1">
    <location>
        <begin position="224"/>
        <end position="235"/>
    </location>
</feature>
<feature type="compositionally biased region" description="Basic and acidic residues" evidence="1">
    <location>
        <begin position="72"/>
        <end position="97"/>
    </location>
</feature>
<dbReference type="STRING" id="1141098.A0A1Y2DND1"/>
<organism evidence="2 3">
    <name type="scientific">Pseudomassariella vexata</name>
    <dbReference type="NCBI Taxonomy" id="1141098"/>
    <lineage>
        <taxon>Eukaryota</taxon>
        <taxon>Fungi</taxon>
        <taxon>Dikarya</taxon>
        <taxon>Ascomycota</taxon>
        <taxon>Pezizomycotina</taxon>
        <taxon>Sordariomycetes</taxon>
        <taxon>Xylariomycetidae</taxon>
        <taxon>Amphisphaeriales</taxon>
        <taxon>Pseudomassariaceae</taxon>
        <taxon>Pseudomassariella</taxon>
    </lineage>
</organism>
<dbReference type="RefSeq" id="XP_040712891.1">
    <property type="nucleotide sequence ID" value="XM_040858613.1"/>
</dbReference>
<dbReference type="PANTHER" id="PTHR40132:SF1">
    <property type="entry name" value="PRE-MRNA-SPLICING FACTOR 38B"/>
    <property type="match status" value="1"/>
</dbReference>
<dbReference type="OrthoDB" id="2431475at2759"/>
<feature type="compositionally biased region" description="Basic and acidic residues" evidence="1">
    <location>
        <begin position="150"/>
        <end position="167"/>
    </location>
</feature>
<feature type="compositionally biased region" description="Basic residues" evidence="1">
    <location>
        <begin position="208"/>
        <end position="217"/>
    </location>
</feature>
<dbReference type="PANTHER" id="PTHR40132">
    <property type="entry name" value="PRE-MRNA-SPLICING FACTOR 38B"/>
    <property type="match status" value="1"/>
</dbReference>
<proteinExistence type="predicted"/>
<dbReference type="EMBL" id="MCFJ01000011">
    <property type="protein sequence ID" value="ORY60664.1"/>
    <property type="molecule type" value="Genomic_DNA"/>
</dbReference>
<evidence type="ECO:0000313" key="3">
    <source>
        <dbReference type="Proteomes" id="UP000193689"/>
    </source>
</evidence>
<dbReference type="AlphaFoldDB" id="A0A1Y2DND1"/>
<feature type="region of interest" description="Disordered" evidence="1">
    <location>
        <begin position="64"/>
        <end position="336"/>
    </location>
</feature>
<dbReference type="InParanoid" id="A0A1Y2DND1"/>
<dbReference type="GeneID" id="63774825"/>
<dbReference type="Proteomes" id="UP000193689">
    <property type="component" value="Unassembled WGS sequence"/>
</dbReference>
<feature type="compositionally biased region" description="Basic and acidic residues" evidence="1">
    <location>
        <begin position="174"/>
        <end position="207"/>
    </location>
</feature>
<reference evidence="2 3" key="1">
    <citation type="submission" date="2016-07" db="EMBL/GenBank/DDBJ databases">
        <title>Pervasive Adenine N6-methylation of Active Genes in Fungi.</title>
        <authorList>
            <consortium name="DOE Joint Genome Institute"/>
            <person name="Mondo S.J."/>
            <person name="Dannebaum R.O."/>
            <person name="Kuo R.C."/>
            <person name="Labutti K."/>
            <person name="Haridas S."/>
            <person name="Kuo A."/>
            <person name="Salamov A."/>
            <person name="Ahrendt S.R."/>
            <person name="Lipzen A."/>
            <person name="Sullivan W."/>
            <person name="Andreopoulos W.B."/>
            <person name="Clum A."/>
            <person name="Lindquist E."/>
            <person name="Daum C."/>
            <person name="Ramamoorthy G.K."/>
            <person name="Gryganskyi A."/>
            <person name="Culley D."/>
            <person name="Magnuson J.K."/>
            <person name="James T.Y."/>
            <person name="O'Malley M.A."/>
            <person name="Stajich J.E."/>
            <person name="Spatafora J.W."/>
            <person name="Visel A."/>
            <person name="Grigoriev I.V."/>
        </authorList>
    </citation>
    <scope>NUCLEOTIDE SEQUENCE [LARGE SCALE GENOMIC DNA]</scope>
    <source>
        <strain evidence="2 3">CBS 129021</strain>
    </source>
</reference>
<evidence type="ECO:0000313" key="2">
    <source>
        <dbReference type="EMBL" id="ORY60664.1"/>
    </source>
</evidence>
<gene>
    <name evidence="2" type="ORF">BCR38DRAFT_411801</name>
</gene>
<comment type="caution">
    <text evidence="2">The sequence shown here is derived from an EMBL/GenBank/DDBJ whole genome shotgun (WGS) entry which is preliminary data.</text>
</comment>
<protein>
    <recommendedName>
        <fullName evidence="4">Pre-mRNA-splicing factor 38B</fullName>
    </recommendedName>
</protein>
<feature type="compositionally biased region" description="Basic and acidic residues" evidence="1">
    <location>
        <begin position="254"/>
        <end position="263"/>
    </location>
</feature>
<feature type="compositionally biased region" description="Basic and acidic residues" evidence="1">
    <location>
        <begin position="373"/>
        <end position="399"/>
    </location>
</feature>
<name>A0A1Y2DND1_9PEZI</name>
<feature type="compositionally biased region" description="Basic and acidic residues" evidence="1">
    <location>
        <begin position="272"/>
        <end position="282"/>
    </location>
</feature>
<sequence>MPPPDDLLTDDYVAELLAKEASDCSLKYSAMGLDAYNQSAKRPANQPKPNTRFLNHIIRDTNHHNRTLLARESAESKARLRDLENAEEKKQRAEQERLKKKRPGPGDTRKRMLGDIAAIIGGSSKKRKVDDRPDDESTLQVRAGKVSAKIPRDEEHTKGKEKSRDASPSRSRNARKELFTERDGRRSHIYRRRDNDERSRSRSTSRERSRHHDHNHKSSLQVPRSDRDADNDTDHRRHSSVAGVDQRKSGARRRCSDLFDGRPSRSANMRLYRAERAPHEASSDSDPLEDIIGPKPPKPAPVVRRRGRGVTADTSGINSRFASDYDPKTDVSLDDDDDWGSSLEALRDRQMWKQQGADKLRAAGFTDKEIKKWEKGGKRDEADVRWSKLGEQREWDRGKAPVPGPTWK</sequence>
<evidence type="ECO:0008006" key="4">
    <source>
        <dbReference type="Google" id="ProtNLM"/>
    </source>
</evidence>
<feature type="region of interest" description="Disordered" evidence="1">
    <location>
        <begin position="373"/>
        <end position="408"/>
    </location>
</feature>
<accession>A0A1Y2DND1</accession>